<sequence>MPVIAIEDYDVLSTLTFKDNSTFSAEAAAVIAMVASDAADEYSILSLQCDCALEDDKRMGRPERVKTVNDSASSIPIPSSDTSKQSAQPYLAREKEEPM</sequence>
<organism evidence="2 3">
    <name type="scientific">Armillaria ostoyae</name>
    <name type="common">Armillaria root rot fungus</name>
    <dbReference type="NCBI Taxonomy" id="47428"/>
    <lineage>
        <taxon>Eukaryota</taxon>
        <taxon>Fungi</taxon>
        <taxon>Dikarya</taxon>
        <taxon>Basidiomycota</taxon>
        <taxon>Agaricomycotina</taxon>
        <taxon>Agaricomycetes</taxon>
        <taxon>Agaricomycetidae</taxon>
        <taxon>Agaricales</taxon>
        <taxon>Marasmiineae</taxon>
        <taxon>Physalacriaceae</taxon>
        <taxon>Armillaria</taxon>
    </lineage>
</organism>
<gene>
    <name evidence="2" type="ORF">ARMOST_16471</name>
</gene>
<dbReference type="AlphaFoldDB" id="A0A284RWC0"/>
<dbReference type="Proteomes" id="UP000219338">
    <property type="component" value="Unassembled WGS sequence"/>
</dbReference>
<dbReference type="EMBL" id="FUEG01000018">
    <property type="protein sequence ID" value="SJL13035.1"/>
    <property type="molecule type" value="Genomic_DNA"/>
</dbReference>
<evidence type="ECO:0000256" key="1">
    <source>
        <dbReference type="SAM" id="MobiDB-lite"/>
    </source>
</evidence>
<evidence type="ECO:0000313" key="3">
    <source>
        <dbReference type="Proteomes" id="UP000219338"/>
    </source>
</evidence>
<reference evidence="3" key="1">
    <citation type="journal article" date="2017" name="Nat. Ecol. Evol.">
        <title>Genome expansion and lineage-specific genetic innovations in the forest pathogenic fungi Armillaria.</title>
        <authorList>
            <person name="Sipos G."/>
            <person name="Prasanna A.N."/>
            <person name="Walter M.C."/>
            <person name="O'Connor E."/>
            <person name="Balint B."/>
            <person name="Krizsan K."/>
            <person name="Kiss B."/>
            <person name="Hess J."/>
            <person name="Varga T."/>
            <person name="Slot J."/>
            <person name="Riley R."/>
            <person name="Boka B."/>
            <person name="Rigling D."/>
            <person name="Barry K."/>
            <person name="Lee J."/>
            <person name="Mihaltcheva S."/>
            <person name="LaButti K."/>
            <person name="Lipzen A."/>
            <person name="Waldron R."/>
            <person name="Moloney N.M."/>
            <person name="Sperisen C."/>
            <person name="Kredics L."/>
            <person name="Vagvoelgyi C."/>
            <person name="Patrignani A."/>
            <person name="Fitzpatrick D."/>
            <person name="Nagy I."/>
            <person name="Doyle S."/>
            <person name="Anderson J.B."/>
            <person name="Grigoriev I.V."/>
            <person name="Gueldener U."/>
            <person name="Muensterkoetter M."/>
            <person name="Nagy L.G."/>
        </authorList>
    </citation>
    <scope>NUCLEOTIDE SEQUENCE [LARGE SCALE GENOMIC DNA]</scope>
    <source>
        <strain evidence="3">C18/9</strain>
    </source>
</reference>
<feature type="region of interest" description="Disordered" evidence="1">
    <location>
        <begin position="64"/>
        <end position="99"/>
    </location>
</feature>
<dbReference type="STRING" id="47428.A0A284RWC0"/>
<name>A0A284RWC0_ARMOS</name>
<proteinExistence type="predicted"/>
<accession>A0A284RWC0</accession>
<evidence type="ECO:0000313" key="2">
    <source>
        <dbReference type="EMBL" id="SJL13035.1"/>
    </source>
</evidence>
<feature type="compositionally biased region" description="Low complexity" evidence="1">
    <location>
        <begin position="70"/>
        <end position="83"/>
    </location>
</feature>
<keyword evidence="3" id="KW-1185">Reference proteome</keyword>
<protein>
    <submittedName>
        <fullName evidence="2">Uncharacterized protein</fullName>
    </submittedName>
</protein>